<dbReference type="AlphaFoldDB" id="A0A1A9KFQ4"/>
<keyword evidence="2 5" id="KW-0575">Peroxidase</keyword>
<evidence type="ECO:0000256" key="3">
    <source>
        <dbReference type="ARBA" id="ARBA00023002"/>
    </source>
</evidence>
<dbReference type="InterPro" id="IPR000889">
    <property type="entry name" value="Glutathione_peroxidase"/>
</dbReference>
<dbReference type="PRINTS" id="PR01011">
    <property type="entry name" value="GLUTPROXDASE"/>
</dbReference>
<proteinExistence type="inferred from homology"/>
<dbReference type="PROSITE" id="PS00460">
    <property type="entry name" value="GLUTATHIONE_PEROXID_1"/>
    <property type="match status" value="1"/>
</dbReference>
<dbReference type="InterPro" id="IPR036249">
    <property type="entry name" value="Thioredoxin-like_sf"/>
</dbReference>
<feature type="active site" evidence="4">
    <location>
        <position position="37"/>
    </location>
</feature>
<keyword evidence="3 5" id="KW-0560">Oxidoreductase</keyword>
<dbReference type="PROSITE" id="PS51355">
    <property type="entry name" value="GLUTATHIONE_PEROXID_3"/>
    <property type="match status" value="1"/>
</dbReference>
<comment type="similarity">
    <text evidence="1 5">Belongs to the glutathione peroxidase family.</text>
</comment>
<dbReference type="RefSeq" id="WP_034076298.1">
    <property type="nucleotide sequence ID" value="NZ_CP015878.1"/>
</dbReference>
<protein>
    <recommendedName>
        <fullName evidence="5">Glutathione peroxidase</fullName>
    </recommendedName>
</protein>
<accession>A0A1A9KFQ4</accession>
<sequence length="186" mass="19945">MTAALFTIPITRIDGAQTSLADYAGQVLLVVNTASQCGLTPQYEGLEALHSRYREQGFAVLGFPANDFAGQEPGDDAEIQRFCSTAYAVDFPLFSKISVAGEGKHPLYAALIEARPRAQGGETFRQWLAGHGVTPNPEPEVAWNFEKFLVGRDGAVIARFAPGIEPQDGAIIEAIEAALPGQRPNT</sequence>
<evidence type="ECO:0000256" key="4">
    <source>
        <dbReference type="PIRSR" id="PIRSR000303-1"/>
    </source>
</evidence>
<dbReference type="InterPro" id="IPR029759">
    <property type="entry name" value="GPX_AS"/>
</dbReference>
<evidence type="ECO:0000313" key="6">
    <source>
        <dbReference type="EMBL" id="ANI16271.1"/>
    </source>
</evidence>
<evidence type="ECO:0000256" key="5">
    <source>
        <dbReference type="RuleBase" id="RU000499"/>
    </source>
</evidence>
<evidence type="ECO:0000256" key="2">
    <source>
        <dbReference type="ARBA" id="ARBA00022559"/>
    </source>
</evidence>
<dbReference type="Gene3D" id="3.40.30.10">
    <property type="entry name" value="Glutaredoxin"/>
    <property type="match status" value="1"/>
</dbReference>
<dbReference type="FunFam" id="3.40.30.10:FF:000010">
    <property type="entry name" value="Glutathione peroxidase"/>
    <property type="match status" value="1"/>
</dbReference>
<evidence type="ECO:0000313" key="7">
    <source>
        <dbReference type="Proteomes" id="UP000077748"/>
    </source>
</evidence>
<dbReference type="PIRSF" id="PIRSF000303">
    <property type="entry name" value="Glutathion_perox"/>
    <property type="match status" value="1"/>
</dbReference>
<name>A0A1A9KFQ4_9PSED</name>
<evidence type="ECO:0000256" key="1">
    <source>
        <dbReference type="ARBA" id="ARBA00006926"/>
    </source>
</evidence>
<dbReference type="GO" id="GO:0004601">
    <property type="term" value="F:peroxidase activity"/>
    <property type="evidence" value="ECO:0007669"/>
    <property type="project" value="UniProtKB-KW"/>
</dbReference>
<dbReference type="CDD" id="cd00340">
    <property type="entry name" value="GSH_Peroxidase"/>
    <property type="match status" value="1"/>
</dbReference>
<dbReference type="PANTHER" id="PTHR11592">
    <property type="entry name" value="GLUTATHIONE PEROXIDASE"/>
    <property type="match status" value="1"/>
</dbReference>
<dbReference type="Pfam" id="PF00255">
    <property type="entry name" value="GSHPx"/>
    <property type="match status" value="1"/>
</dbReference>
<gene>
    <name evidence="6" type="ORF">A9C11_20855</name>
</gene>
<dbReference type="SUPFAM" id="SSF52833">
    <property type="entry name" value="Thioredoxin-like"/>
    <property type="match status" value="1"/>
</dbReference>
<dbReference type="GO" id="GO:0034599">
    <property type="term" value="P:cellular response to oxidative stress"/>
    <property type="evidence" value="ECO:0007669"/>
    <property type="project" value="TreeGrafter"/>
</dbReference>
<dbReference type="PANTHER" id="PTHR11592:SF40">
    <property type="entry name" value="THIOREDOXIN_GLUTATHIONE PEROXIDASE BTUE"/>
    <property type="match status" value="1"/>
</dbReference>
<reference evidence="6 7" key="1">
    <citation type="submission" date="2016-05" db="EMBL/GenBank/DDBJ databases">
        <title>Genome Sequence of Pseudomonas citronellolis Strain SJTE-3, an Estrogens and Persistent Organic Pollutants degradation strain.</title>
        <authorList>
            <person name="Liang R."/>
        </authorList>
    </citation>
    <scope>NUCLEOTIDE SEQUENCE [LARGE SCALE GENOMIC DNA]</scope>
    <source>
        <strain evidence="6 7">SJTE-3</strain>
    </source>
</reference>
<organism evidence="6 7">
    <name type="scientific">Pseudomonas citronellolis</name>
    <dbReference type="NCBI Taxonomy" id="53408"/>
    <lineage>
        <taxon>Bacteria</taxon>
        <taxon>Pseudomonadati</taxon>
        <taxon>Pseudomonadota</taxon>
        <taxon>Gammaproteobacteria</taxon>
        <taxon>Pseudomonadales</taxon>
        <taxon>Pseudomonadaceae</taxon>
        <taxon>Pseudomonas</taxon>
    </lineage>
</organism>
<dbReference type="EMBL" id="CP015878">
    <property type="protein sequence ID" value="ANI16271.1"/>
    <property type="molecule type" value="Genomic_DNA"/>
</dbReference>
<dbReference type="Proteomes" id="UP000077748">
    <property type="component" value="Chromosome"/>
</dbReference>